<dbReference type="Gene3D" id="3.40.980.10">
    <property type="entry name" value="MoaB/Mog-like domain"/>
    <property type="match status" value="1"/>
</dbReference>
<dbReference type="PANTHER" id="PTHR43232">
    <property type="entry name" value="MOLYBDENUM COFACTOR BIOSYNTHESIS PROTEIN B"/>
    <property type="match status" value="1"/>
</dbReference>
<gene>
    <name evidence="8" type="ORF">AYR63_02170</name>
</gene>
<dbReference type="SMART" id="SM00852">
    <property type="entry name" value="MoCF_biosynth"/>
    <property type="match status" value="1"/>
</dbReference>
<dbReference type="InterPro" id="IPR012245">
    <property type="entry name" value="MoaB"/>
</dbReference>
<sequence>MVKAMILTVSDTRNLETDKSGLYIEQALQEQDVTVVDRQVVIDDQVDIQTAFLQFEQREPDLIITNGGTGLAIRDVTIPAITPLLKASIPGFGEAFRELSFKEVGTRALASRVEAGFNFRNQLCYCLPGSTNACKTAMTELILPEYQHLLFERRK</sequence>
<name>A0A1B2IVJ8_9LACO</name>
<dbReference type="UniPathway" id="UPA00344"/>
<dbReference type="SUPFAM" id="SSF53218">
    <property type="entry name" value="Molybdenum cofactor biosynthesis proteins"/>
    <property type="match status" value="1"/>
</dbReference>
<comment type="pathway">
    <text evidence="2 6">Cofactor biosynthesis; molybdopterin biosynthesis.</text>
</comment>
<dbReference type="GO" id="GO:0005829">
    <property type="term" value="C:cytosol"/>
    <property type="evidence" value="ECO:0007669"/>
    <property type="project" value="TreeGrafter"/>
</dbReference>
<dbReference type="InterPro" id="IPR008284">
    <property type="entry name" value="MoCF_biosynth_CS"/>
</dbReference>
<evidence type="ECO:0000256" key="3">
    <source>
        <dbReference type="ARBA" id="ARBA00006112"/>
    </source>
</evidence>
<evidence type="ECO:0000256" key="1">
    <source>
        <dbReference type="ARBA" id="ARBA00003487"/>
    </source>
</evidence>
<dbReference type="InterPro" id="IPR001453">
    <property type="entry name" value="MoaB/Mog_dom"/>
</dbReference>
<evidence type="ECO:0000256" key="4">
    <source>
        <dbReference type="ARBA" id="ARBA00015262"/>
    </source>
</evidence>
<dbReference type="PANTHER" id="PTHR43232:SF2">
    <property type="entry name" value="MOLYBDENUM COFACTOR BIOSYNTHESIS PROTEIN B"/>
    <property type="match status" value="1"/>
</dbReference>
<dbReference type="PIRSF" id="PIRSF006443">
    <property type="entry name" value="MoaB"/>
    <property type="match status" value="1"/>
</dbReference>
<evidence type="ECO:0000256" key="6">
    <source>
        <dbReference type="PIRNR" id="PIRNR006443"/>
    </source>
</evidence>
<organism evidence="8 9">
    <name type="scientific">Secundilactobacillus paracollinoides</name>
    <dbReference type="NCBI Taxonomy" id="240427"/>
    <lineage>
        <taxon>Bacteria</taxon>
        <taxon>Bacillati</taxon>
        <taxon>Bacillota</taxon>
        <taxon>Bacilli</taxon>
        <taxon>Lactobacillales</taxon>
        <taxon>Lactobacillaceae</taxon>
        <taxon>Secundilactobacillus</taxon>
    </lineage>
</organism>
<dbReference type="OrthoDB" id="9784492at2"/>
<comment type="similarity">
    <text evidence="3 6">Belongs to the MoaB/Mog family.</text>
</comment>
<dbReference type="AlphaFoldDB" id="A0A1B2IVJ8"/>
<evidence type="ECO:0000259" key="7">
    <source>
        <dbReference type="SMART" id="SM00852"/>
    </source>
</evidence>
<dbReference type="Pfam" id="PF00994">
    <property type="entry name" value="MoCF_biosynth"/>
    <property type="match status" value="1"/>
</dbReference>
<dbReference type="Proteomes" id="UP000093267">
    <property type="component" value="Chromosome"/>
</dbReference>
<feature type="domain" description="MoaB/Mog" evidence="7">
    <location>
        <begin position="5"/>
        <end position="149"/>
    </location>
</feature>
<protein>
    <recommendedName>
        <fullName evidence="4 6">Molybdenum cofactor biosynthesis protein B</fullName>
    </recommendedName>
</protein>
<proteinExistence type="inferred from homology"/>
<evidence type="ECO:0000256" key="2">
    <source>
        <dbReference type="ARBA" id="ARBA00005046"/>
    </source>
</evidence>
<dbReference type="KEGG" id="lpd:AYR62_00770"/>
<evidence type="ECO:0000256" key="5">
    <source>
        <dbReference type="ARBA" id="ARBA00023150"/>
    </source>
</evidence>
<reference evidence="8 9" key="1">
    <citation type="submission" date="2016-03" db="EMBL/GenBank/DDBJ databases">
        <title>Pediococcus and Lactobacillus from brewery environment - whole genome sequencing and assembly.</title>
        <authorList>
            <person name="Behr J."/>
            <person name="Geissler A.J."/>
            <person name="Vogel R.F."/>
        </authorList>
    </citation>
    <scope>NUCLEOTIDE SEQUENCE [LARGE SCALE GENOMIC DNA]</scope>
    <source>
        <strain evidence="8 9">TMW 1.1995</strain>
    </source>
</reference>
<dbReference type="NCBIfam" id="TIGR00177">
    <property type="entry name" value="molyb_syn"/>
    <property type="match status" value="1"/>
</dbReference>
<dbReference type="RefSeq" id="WP_065911398.1">
    <property type="nucleotide sequence ID" value="NZ_CP014915.1"/>
</dbReference>
<dbReference type="STRING" id="240427.AYR62_00770"/>
<dbReference type="GO" id="GO:0006777">
    <property type="term" value="P:Mo-molybdopterin cofactor biosynthetic process"/>
    <property type="evidence" value="ECO:0007669"/>
    <property type="project" value="UniProtKB-UniRule"/>
</dbReference>
<keyword evidence="9" id="KW-1185">Reference proteome</keyword>
<accession>A0A1B2IVJ8</accession>
<dbReference type="CDD" id="cd00886">
    <property type="entry name" value="MogA_MoaB"/>
    <property type="match status" value="1"/>
</dbReference>
<comment type="function">
    <text evidence="1 6">May be involved in the biosynthesis of molybdopterin.</text>
</comment>
<evidence type="ECO:0000313" key="8">
    <source>
        <dbReference type="EMBL" id="ANZ66067.1"/>
    </source>
</evidence>
<dbReference type="EMBL" id="CP014924">
    <property type="protein sequence ID" value="ANZ66067.1"/>
    <property type="molecule type" value="Genomic_DNA"/>
</dbReference>
<evidence type="ECO:0000313" key="9">
    <source>
        <dbReference type="Proteomes" id="UP000093267"/>
    </source>
</evidence>
<dbReference type="PROSITE" id="PS01078">
    <property type="entry name" value="MOCF_BIOSYNTHESIS_1"/>
    <property type="match status" value="1"/>
</dbReference>
<keyword evidence="5 6" id="KW-0501">Molybdenum cofactor biosynthesis</keyword>
<dbReference type="InterPro" id="IPR036425">
    <property type="entry name" value="MoaB/Mog-like_dom_sf"/>
</dbReference>